<protein>
    <submittedName>
        <fullName evidence="2">Uncharacterized protein</fullName>
    </submittedName>
</protein>
<feature type="transmembrane region" description="Helical" evidence="1">
    <location>
        <begin position="114"/>
        <end position="137"/>
    </location>
</feature>
<gene>
    <name evidence="2" type="ORF">SAMN04487911_10998</name>
</gene>
<dbReference type="EMBL" id="FQYX01000009">
    <property type="protein sequence ID" value="SHJ01658.1"/>
    <property type="molecule type" value="Genomic_DNA"/>
</dbReference>
<evidence type="ECO:0000313" key="2">
    <source>
        <dbReference type="EMBL" id="SHJ01658.1"/>
    </source>
</evidence>
<dbReference type="AlphaFoldDB" id="A0A1M6FVE3"/>
<proteinExistence type="predicted"/>
<reference evidence="2 3" key="1">
    <citation type="submission" date="2016-11" db="EMBL/GenBank/DDBJ databases">
        <authorList>
            <person name="Jaros S."/>
            <person name="Januszkiewicz K."/>
            <person name="Wedrychowicz H."/>
        </authorList>
    </citation>
    <scope>NUCLEOTIDE SEQUENCE [LARGE SCALE GENOMIC DNA]</scope>
    <source>
        <strain evidence="2 3">CGMCC 1.8863</strain>
    </source>
</reference>
<dbReference type="OrthoDB" id="1436004at2"/>
<evidence type="ECO:0000256" key="1">
    <source>
        <dbReference type="SAM" id="Phobius"/>
    </source>
</evidence>
<name>A0A1M6FVE3_9FLAO</name>
<feature type="transmembrane region" description="Helical" evidence="1">
    <location>
        <begin position="12"/>
        <end position="33"/>
    </location>
</feature>
<evidence type="ECO:0000313" key="3">
    <source>
        <dbReference type="Proteomes" id="UP000184231"/>
    </source>
</evidence>
<keyword evidence="1" id="KW-1133">Transmembrane helix</keyword>
<keyword evidence="1" id="KW-0812">Transmembrane</keyword>
<sequence length="156" mass="18533">MKFILRIFSFKVCLLLSVIALIFLVVLNFYGLYSNKFYFNKVDNYIFPVLAIVHLIYLYVLNSRIRRSASIDSTVLNLEYGLYPAFLIYMYRGAETLINLLSYSKFESTLQSEVFHFMVIVISLMYFFLALLSLITFRHRQQILGHYHFLILNKHQ</sequence>
<organism evidence="2 3">
    <name type="scientific">Arenibacter nanhaiticus</name>
    <dbReference type="NCBI Taxonomy" id="558155"/>
    <lineage>
        <taxon>Bacteria</taxon>
        <taxon>Pseudomonadati</taxon>
        <taxon>Bacteroidota</taxon>
        <taxon>Flavobacteriia</taxon>
        <taxon>Flavobacteriales</taxon>
        <taxon>Flavobacteriaceae</taxon>
        <taxon>Arenibacter</taxon>
    </lineage>
</organism>
<keyword evidence="3" id="KW-1185">Reference proteome</keyword>
<feature type="transmembrane region" description="Helical" evidence="1">
    <location>
        <begin position="74"/>
        <end position="94"/>
    </location>
</feature>
<accession>A0A1M6FVE3</accession>
<feature type="transmembrane region" description="Helical" evidence="1">
    <location>
        <begin position="45"/>
        <end position="62"/>
    </location>
</feature>
<dbReference type="Proteomes" id="UP000184231">
    <property type="component" value="Unassembled WGS sequence"/>
</dbReference>
<keyword evidence="1" id="KW-0472">Membrane</keyword>